<feature type="domain" description="Immunoglobulin" evidence="3">
    <location>
        <begin position="278"/>
        <end position="379"/>
    </location>
</feature>
<dbReference type="Ensembl" id="ENSCCRT00020006689.1">
    <property type="protein sequence ID" value="ENSCCRP00020005909.1"/>
    <property type="gene ID" value="ENSCCRG00020003336.1"/>
</dbReference>
<dbReference type="SUPFAM" id="SSF48726">
    <property type="entry name" value="Immunoglobulin"/>
    <property type="match status" value="4"/>
</dbReference>
<dbReference type="InterPro" id="IPR036179">
    <property type="entry name" value="Ig-like_dom_sf"/>
</dbReference>
<dbReference type="Proteomes" id="UP000694701">
    <property type="component" value="Unplaced"/>
</dbReference>
<reference evidence="4" key="1">
    <citation type="submission" date="2025-05" db="UniProtKB">
        <authorList>
            <consortium name="Ensembl"/>
        </authorList>
    </citation>
    <scope>IDENTIFICATION</scope>
</reference>
<feature type="signal peptide" evidence="2">
    <location>
        <begin position="1"/>
        <end position="19"/>
    </location>
</feature>
<evidence type="ECO:0000259" key="3">
    <source>
        <dbReference type="SMART" id="SM00409"/>
    </source>
</evidence>
<dbReference type="SMART" id="SM00409">
    <property type="entry name" value="IG"/>
    <property type="match status" value="4"/>
</dbReference>
<sequence>MKSTYTIVLSLLIMCGVFGADEDEVKSVSVMEGDSVTLNPDLTQIQGMVLLLWWFGEKGFTIAQIDGKDIVYEDYEVFRGRLQLIQTGSLTITNVRTNHSGLYKAEISHKSGTLYIKFRVTVYESPSVITGAEAEMKSMSVKEGDPVTLHVPQIQGDELIVWRFGDEGKLIAKHDLETKSSPLYYETDERYRERLKLDQTGSLTITNTRTTDSGHYKVKISSNKQTLYKRFTVTVSEPGLSPAAVAGIVVAGIVVVVLLVIAAATGVIYHQRKIAEVPEIVSGVEGEEVKLNTGVTKIQTSDLIEWQCGNEDDLITQIKGGTVDITSYEDVLHGVFRDRLKLDMKTGSLTITNPRIEHTGPYKLLINNKCKKKFIVYIRGKTLTVKENDSVTLETKTEIQNGDEIRWMFGDKDTLIAEIKVEARGMTTHEGPDGRFRDRLELVEANGSLTIKNITADHAGLYKLLILSKGSTLCSKFFIYVGEFTESE</sequence>
<feature type="transmembrane region" description="Helical" evidence="1">
    <location>
        <begin position="244"/>
        <end position="269"/>
    </location>
</feature>
<name>A0A8C2C272_CYPCA</name>
<keyword evidence="1" id="KW-1133">Transmembrane helix</keyword>
<dbReference type="AlphaFoldDB" id="A0A8C2C272"/>
<dbReference type="InterPro" id="IPR013783">
    <property type="entry name" value="Ig-like_fold"/>
</dbReference>
<dbReference type="PANTHER" id="PTHR21063">
    <property type="entry name" value="LFA-3"/>
    <property type="match status" value="1"/>
</dbReference>
<evidence type="ECO:0000256" key="1">
    <source>
        <dbReference type="SAM" id="Phobius"/>
    </source>
</evidence>
<feature type="domain" description="Immunoglobulin" evidence="3">
    <location>
        <begin position="25"/>
        <end position="123"/>
    </location>
</feature>
<protein>
    <recommendedName>
        <fullName evidence="3">Immunoglobulin domain-containing protein</fullName>
    </recommendedName>
</protein>
<feature type="domain" description="Immunoglobulin" evidence="3">
    <location>
        <begin position="380"/>
        <end position="482"/>
    </location>
</feature>
<evidence type="ECO:0000313" key="4">
    <source>
        <dbReference type="Ensembl" id="ENSCCRP00020005911.1"/>
    </source>
</evidence>
<dbReference type="InterPro" id="IPR003599">
    <property type="entry name" value="Ig_sub"/>
</dbReference>
<keyword evidence="1" id="KW-0472">Membrane</keyword>
<dbReference type="Pfam" id="PF07686">
    <property type="entry name" value="V-set"/>
    <property type="match status" value="2"/>
</dbReference>
<evidence type="ECO:0000256" key="2">
    <source>
        <dbReference type="SAM" id="SignalP"/>
    </source>
</evidence>
<proteinExistence type="predicted"/>
<keyword evidence="1" id="KW-0812">Transmembrane</keyword>
<dbReference type="PANTHER" id="PTHR21063:SF4">
    <property type="entry name" value="CD48 ANTIGEN-RELATED"/>
    <property type="match status" value="1"/>
</dbReference>
<accession>A0A8C2C272</accession>
<dbReference type="Ensembl" id="ENSCCRT00020006691.1">
    <property type="protein sequence ID" value="ENSCCRP00020005911.1"/>
    <property type="gene ID" value="ENSCCRG00020003336.1"/>
</dbReference>
<evidence type="ECO:0000313" key="5">
    <source>
        <dbReference type="Proteomes" id="UP000694701"/>
    </source>
</evidence>
<feature type="domain" description="Immunoglobulin" evidence="3">
    <location>
        <begin position="136"/>
        <end position="236"/>
    </location>
</feature>
<dbReference type="Gene3D" id="2.60.40.10">
    <property type="entry name" value="Immunoglobulins"/>
    <property type="match status" value="4"/>
</dbReference>
<dbReference type="InterPro" id="IPR013106">
    <property type="entry name" value="Ig_V-set"/>
</dbReference>
<feature type="chain" id="PRO_5044677667" description="Immunoglobulin domain-containing protein" evidence="2">
    <location>
        <begin position="20"/>
        <end position="488"/>
    </location>
</feature>
<keyword evidence="2" id="KW-0732">Signal</keyword>
<organism evidence="4 5">
    <name type="scientific">Cyprinus carpio</name>
    <name type="common">Common carp</name>
    <dbReference type="NCBI Taxonomy" id="7962"/>
    <lineage>
        <taxon>Eukaryota</taxon>
        <taxon>Metazoa</taxon>
        <taxon>Chordata</taxon>
        <taxon>Craniata</taxon>
        <taxon>Vertebrata</taxon>
        <taxon>Euteleostomi</taxon>
        <taxon>Actinopterygii</taxon>
        <taxon>Neopterygii</taxon>
        <taxon>Teleostei</taxon>
        <taxon>Ostariophysi</taxon>
        <taxon>Cypriniformes</taxon>
        <taxon>Cyprinidae</taxon>
        <taxon>Cyprininae</taxon>
        <taxon>Cyprinus</taxon>
    </lineage>
</organism>